<evidence type="ECO:0000256" key="8">
    <source>
        <dbReference type="ARBA" id="ARBA00022842"/>
    </source>
</evidence>
<dbReference type="GO" id="GO:0000105">
    <property type="term" value="P:L-histidine biosynthetic process"/>
    <property type="evidence" value="ECO:0007669"/>
    <property type="project" value="UniProtKB-UniRule"/>
</dbReference>
<accession>A0A5B0DXX6</accession>
<keyword evidence="9" id="KW-0368">Histidine biosynthesis</keyword>
<evidence type="ECO:0000256" key="12">
    <source>
        <dbReference type="PIRSR" id="PIRSR600760-2"/>
    </source>
</evidence>
<dbReference type="GO" id="GO:0004401">
    <property type="term" value="F:histidinol-phosphatase activity"/>
    <property type="evidence" value="ECO:0007669"/>
    <property type="project" value="UniProtKB-UniRule"/>
</dbReference>
<name>A0A5B0DXX6_9HYPH</name>
<dbReference type="RefSeq" id="WP_149300175.1">
    <property type="nucleotide sequence ID" value="NZ_VTWH01000002.1"/>
</dbReference>
<dbReference type="GO" id="GO:0046872">
    <property type="term" value="F:metal ion binding"/>
    <property type="evidence" value="ECO:0007669"/>
    <property type="project" value="UniProtKB-KW"/>
</dbReference>
<dbReference type="CDD" id="cd01641">
    <property type="entry name" value="Bacterial_IMPase_like_1"/>
    <property type="match status" value="1"/>
</dbReference>
<dbReference type="Pfam" id="PF00459">
    <property type="entry name" value="Inositol_P"/>
    <property type="match status" value="1"/>
</dbReference>
<dbReference type="PANTHER" id="PTHR20854">
    <property type="entry name" value="INOSITOL MONOPHOSPHATASE"/>
    <property type="match status" value="1"/>
</dbReference>
<feature type="binding site" evidence="12">
    <location>
        <position position="87"/>
    </location>
    <ligand>
        <name>Mg(2+)</name>
        <dbReference type="ChEBI" id="CHEBI:18420"/>
        <label>1</label>
        <note>catalytic</note>
    </ligand>
</feature>
<evidence type="ECO:0000256" key="3">
    <source>
        <dbReference type="ARBA" id="ARBA00009759"/>
    </source>
</evidence>
<gene>
    <name evidence="13" type="primary">hisN</name>
    <name evidence="13" type="ORF">FPY71_10345</name>
</gene>
<dbReference type="Proteomes" id="UP000324738">
    <property type="component" value="Unassembled WGS sequence"/>
</dbReference>
<evidence type="ECO:0000256" key="5">
    <source>
        <dbReference type="ARBA" id="ARBA00022605"/>
    </source>
</evidence>
<dbReference type="EMBL" id="VTWH01000002">
    <property type="protein sequence ID" value="KAA0970862.1"/>
    <property type="molecule type" value="Genomic_DNA"/>
</dbReference>
<sequence>MSQIPTREFLFRLAAAAAAETLPRFRQKLVVDNKIAADFDPVTEADREAERAIVSLIQTEFPQHAILGEEFGEHGNDRARWVIDPIDGTRLFISGVPAWGTLIGMTYDGVAQAGIMSQPYIGENFWTVGEGAFLEGPGGQSKLAVRDVGSLAGATLTTTNPRMFAGKAKERFEALEAEVQLTRFGLDCYAFAMLAAGHVDICFEAGLKPYDIVALIPLIEQAGGIITTLSGERAENGGDVLAAATPKLHSQVLEILNR</sequence>
<dbReference type="OrthoDB" id="9785695at2"/>
<dbReference type="GO" id="GO:0008934">
    <property type="term" value="F:inositol monophosphate 1-phosphatase activity"/>
    <property type="evidence" value="ECO:0007669"/>
    <property type="project" value="TreeGrafter"/>
</dbReference>
<keyword evidence="8 12" id="KW-0460">Magnesium</keyword>
<comment type="caution">
    <text evidence="13">The sequence shown here is derived from an EMBL/GenBank/DDBJ whole genome shotgun (WGS) entry which is preliminary data.</text>
</comment>
<protein>
    <recommendedName>
        <fullName evidence="4 11">Histidinol-phosphatase</fullName>
        <ecNumber evidence="4 11">3.1.3.15</ecNumber>
    </recommendedName>
</protein>
<evidence type="ECO:0000256" key="9">
    <source>
        <dbReference type="ARBA" id="ARBA00023102"/>
    </source>
</evidence>
<feature type="binding site" evidence="12">
    <location>
        <position position="69"/>
    </location>
    <ligand>
        <name>Mg(2+)</name>
        <dbReference type="ChEBI" id="CHEBI:18420"/>
        <label>1</label>
        <note>catalytic</note>
    </ligand>
</feature>
<dbReference type="NCBIfam" id="TIGR02067">
    <property type="entry name" value="his_9_HisN"/>
    <property type="match status" value="1"/>
</dbReference>
<dbReference type="GO" id="GO:0006020">
    <property type="term" value="P:inositol metabolic process"/>
    <property type="evidence" value="ECO:0007669"/>
    <property type="project" value="TreeGrafter"/>
</dbReference>
<comment type="similarity">
    <text evidence="3">Belongs to the inositol monophosphatase superfamily.</text>
</comment>
<keyword evidence="7 13" id="KW-0378">Hydrolase</keyword>
<evidence type="ECO:0000256" key="11">
    <source>
        <dbReference type="NCBIfam" id="TIGR02067"/>
    </source>
</evidence>
<dbReference type="Gene3D" id="3.30.540.10">
    <property type="entry name" value="Fructose-1,6-Bisphosphatase, subunit A, domain 1"/>
    <property type="match status" value="1"/>
</dbReference>
<feature type="binding site" evidence="12">
    <location>
        <position position="84"/>
    </location>
    <ligand>
        <name>Mg(2+)</name>
        <dbReference type="ChEBI" id="CHEBI:18420"/>
        <label>1</label>
        <note>catalytic</note>
    </ligand>
</feature>
<evidence type="ECO:0000256" key="2">
    <source>
        <dbReference type="ARBA" id="ARBA00004970"/>
    </source>
</evidence>
<dbReference type="PANTHER" id="PTHR20854:SF4">
    <property type="entry name" value="INOSITOL-1-MONOPHOSPHATASE-RELATED"/>
    <property type="match status" value="1"/>
</dbReference>
<organism evidence="13 14">
    <name type="scientific">Aureimonas fodinaquatilis</name>
    <dbReference type="NCBI Taxonomy" id="2565783"/>
    <lineage>
        <taxon>Bacteria</taxon>
        <taxon>Pseudomonadati</taxon>
        <taxon>Pseudomonadota</taxon>
        <taxon>Alphaproteobacteria</taxon>
        <taxon>Hyphomicrobiales</taxon>
        <taxon>Aurantimonadaceae</taxon>
        <taxon>Aureimonas</taxon>
    </lineage>
</organism>
<comment type="catalytic activity">
    <reaction evidence="10">
        <text>L-histidinol phosphate + H2O = L-histidinol + phosphate</text>
        <dbReference type="Rhea" id="RHEA:14465"/>
        <dbReference type="ChEBI" id="CHEBI:15377"/>
        <dbReference type="ChEBI" id="CHEBI:43474"/>
        <dbReference type="ChEBI" id="CHEBI:57699"/>
        <dbReference type="ChEBI" id="CHEBI:57980"/>
        <dbReference type="EC" id="3.1.3.15"/>
    </reaction>
</comment>
<feature type="binding site" evidence="12">
    <location>
        <position position="211"/>
    </location>
    <ligand>
        <name>Mg(2+)</name>
        <dbReference type="ChEBI" id="CHEBI:18420"/>
        <label>1</label>
        <note>catalytic</note>
    </ligand>
</feature>
<evidence type="ECO:0000256" key="4">
    <source>
        <dbReference type="ARBA" id="ARBA00013085"/>
    </source>
</evidence>
<comment type="pathway">
    <text evidence="2">Amino-acid biosynthesis; L-histidine biosynthesis; L-histidine from 5-phospho-alpha-D-ribose 1-diphosphate: step 8/9.</text>
</comment>
<dbReference type="SUPFAM" id="SSF56655">
    <property type="entry name" value="Carbohydrate phosphatase"/>
    <property type="match status" value="1"/>
</dbReference>
<evidence type="ECO:0000256" key="6">
    <source>
        <dbReference type="ARBA" id="ARBA00022723"/>
    </source>
</evidence>
<evidence type="ECO:0000256" key="10">
    <source>
        <dbReference type="ARBA" id="ARBA00049158"/>
    </source>
</evidence>
<dbReference type="PRINTS" id="PR00377">
    <property type="entry name" value="IMPHPHTASES"/>
</dbReference>
<dbReference type="InterPro" id="IPR000760">
    <property type="entry name" value="Inositol_monophosphatase-like"/>
</dbReference>
<evidence type="ECO:0000256" key="7">
    <source>
        <dbReference type="ARBA" id="ARBA00022801"/>
    </source>
</evidence>
<keyword evidence="6 12" id="KW-0479">Metal-binding</keyword>
<dbReference type="GO" id="GO:0007165">
    <property type="term" value="P:signal transduction"/>
    <property type="evidence" value="ECO:0007669"/>
    <property type="project" value="TreeGrafter"/>
</dbReference>
<feature type="binding site" evidence="12">
    <location>
        <position position="86"/>
    </location>
    <ligand>
        <name>Mg(2+)</name>
        <dbReference type="ChEBI" id="CHEBI:18420"/>
        <label>1</label>
        <note>catalytic</note>
    </ligand>
</feature>
<dbReference type="EC" id="3.1.3.15" evidence="4 11"/>
<dbReference type="UniPathway" id="UPA00031">
    <property type="reaction ID" value="UER00013"/>
</dbReference>
<dbReference type="InterPro" id="IPR011809">
    <property type="entry name" value="His_9_proposed"/>
</dbReference>
<reference evidence="13 14" key="1">
    <citation type="submission" date="2019-08" db="EMBL/GenBank/DDBJ databases">
        <title>Aureimonas fodiniaquatilis sp. nov., isolated from a coal mine wastewater.</title>
        <authorList>
            <person name="Kim W."/>
        </authorList>
    </citation>
    <scope>NUCLEOTIDE SEQUENCE [LARGE SCALE GENOMIC DNA]</scope>
    <source>
        <strain evidence="13 14">CAU 1482</strain>
    </source>
</reference>
<dbReference type="InterPro" id="IPR020583">
    <property type="entry name" value="Inositol_monoP_metal-BS"/>
</dbReference>
<comment type="cofactor">
    <cofactor evidence="1 12">
        <name>Mg(2+)</name>
        <dbReference type="ChEBI" id="CHEBI:18420"/>
    </cofactor>
</comment>
<evidence type="ECO:0000313" key="14">
    <source>
        <dbReference type="Proteomes" id="UP000324738"/>
    </source>
</evidence>
<dbReference type="PROSITE" id="PS00629">
    <property type="entry name" value="IMP_1"/>
    <property type="match status" value="1"/>
</dbReference>
<dbReference type="Gene3D" id="3.40.190.80">
    <property type="match status" value="1"/>
</dbReference>
<evidence type="ECO:0000256" key="1">
    <source>
        <dbReference type="ARBA" id="ARBA00001946"/>
    </source>
</evidence>
<keyword evidence="14" id="KW-1185">Reference proteome</keyword>
<keyword evidence="5" id="KW-0028">Amino-acid biosynthesis</keyword>
<evidence type="ECO:0000313" key="13">
    <source>
        <dbReference type="EMBL" id="KAA0970862.1"/>
    </source>
</evidence>
<dbReference type="AlphaFoldDB" id="A0A5B0DXX6"/>
<proteinExistence type="inferred from homology"/>